<evidence type="ECO:0000313" key="2">
    <source>
        <dbReference type="Proteomes" id="UP000243629"/>
    </source>
</evidence>
<accession>A0A1I4PRA5</accession>
<dbReference type="STRING" id="1720063.SAMN05216217_10337"/>
<dbReference type="EMBL" id="FOUI01000003">
    <property type="protein sequence ID" value="SFM30372.1"/>
    <property type="molecule type" value="Genomic_DNA"/>
</dbReference>
<sequence length="595" mass="66450">MDSRTAHAALRIPQQTLARLSFAEASEKGIAQWLGSLPKANIGETARQLYQGMIELNQLQTTPERRLAMLELVRHDVDFVCKALARHYLGHSIVLEDKPRKVANLCQALENHLASGYKILVSQSMASRNNKDGRLLATALQRGIRCLSGPLLRAYQLYCPVSDSLWLELHLLYQISREYKLHQQPVNDSLSLAGRSLTPEHSYLVALLLGCSRPNQVRQSSLEQLYRALDSWAGHVRLTTADDPEALFIINPLLDCPPRYRSLVQGETLDNSLGLDTSGLVDALKHHLLDETDNSDIQVPKTLGLEIIQHLSHSWGNLAERSFSRVPGRGKLELSIGMSACHYHLSGVSFVRFIDADETHANPFSDKALRNRQEGWSNAFDGDSKIDWHTASVETIDYSGKTHEQEEDISIYPVHSLPIVNHSPGGFCLSWPREVPRQLQAGELLCVREAGESDWSLAVARWIRQVRGGGTQMGIELIAPHCTPCAAKLLRKTEEPSQYLRALMLPEIRAIDRPASLITPRMPFQLNSKVMVMQGNQETRMQLTARMAATGSFTQFEYKVLEQSASPGDQTRKETTGSGLQIAGDDDFDSLWKSL</sequence>
<gene>
    <name evidence="1" type="ORF">SAMN05216217_10337</name>
</gene>
<evidence type="ECO:0008006" key="3">
    <source>
        <dbReference type="Google" id="ProtNLM"/>
    </source>
</evidence>
<evidence type="ECO:0000313" key="1">
    <source>
        <dbReference type="EMBL" id="SFM30372.1"/>
    </source>
</evidence>
<keyword evidence="2" id="KW-1185">Reference proteome</keyword>
<organism evidence="1 2">
    <name type="scientific">Halopseudomonas yangmingensis</name>
    <dbReference type="NCBI Taxonomy" id="1720063"/>
    <lineage>
        <taxon>Bacteria</taxon>
        <taxon>Pseudomonadati</taxon>
        <taxon>Pseudomonadota</taxon>
        <taxon>Gammaproteobacteria</taxon>
        <taxon>Pseudomonadales</taxon>
        <taxon>Pseudomonadaceae</taxon>
        <taxon>Halopseudomonas</taxon>
    </lineage>
</organism>
<dbReference type="RefSeq" id="WP_093473232.1">
    <property type="nucleotide sequence ID" value="NZ_FOUI01000003.1"/>
</dbReference>
<proteinExistence type="predicted"/>
<name>A0A1I4PRA5_9GAMM</name>
<protein>
    <recommendedName>
        <fullName evidence="3">Molecular chaperone</fullName>
    </recommendedName>
</protein>
<dbReference type="OrthoDB" id="5724405at2"/>
<reference evidence="2" key="1">
    <citation type="submission" date="2016-10" db="EMBL/GenBank/DDBJ databases">
        <authorList>
            <person name="Varghese N."/>
            <person name="Submissions S."/>
        </authorList>
    </citation>
    <scope>NUCLEOTIDE SEQUENCE [LARGE SCALE GENOMIC DNA]</scope>
    <source>
        <strain evidence="2">DSM 24213</strain>
    </source>
</reference>
<dbReference type="Proteomes" id="UP000243629">
    <property type="component" value="Unassembled WGS sequence"/>
</dbReference>
<dbReference type="AlphaFoldDB" id="A0A1I4PRA5"/>